<proteinExistence type="predicted"/>
<accession>A0AC35F4G9</accession>
<dbReference type="WBParaSite" id="PS1159_v2.g13721.t1">
    <property type="protein sequence ID" value="PS1159_v2.g13721.t1"/>
    <property type="gene ID" value="PS1159_v2.g13721"/>
</dbReference>
<dbReference type="Proteomes" id="UP000887580">
    <property type="component" value="Unplaced"/>
</dbReference>
<name>A0AC35F4G9_9BILA</name>
<evidence type="ECO:0000313" key="1">
    <source>
        <dbReference type="Proteomes" id="UP000887580"/>
    </source>
</evidence>
<organism evidence="1 2">
    <name type="scientific">Panagrolaimus sp. PS1159</name>
    <dbReference type="NCBI Taxonomy" id="55785"/>
    <lineage>
        <taxon>Eukaryota</taxon>
        <taxon>Metazoa</taxon>
        <taxon>Ecdysozoa</taxon>
        <taxon>Nematoda</taxon>
        <taxon>Chromadorea</taxon>
        <taxon>Rhabditida</taxon>
        <taxon>Tylenchina</taxon>
        <taxon>Panagrolaimomorpha</taxon>
        <taxon>Panagrolaimoidea</taxon>
        <taxon>Panagrolaimidae</taxon>
        <taxon>Panagrolaimus</taxon>
    </lineage>
</organism>
<protein>
    <submittedName>
        <fullName evidence="2">Lysozyme</fullName>
    </submittedName>
</protein>
<reference evidence="2" key="1">
    <citation type="submission" date="2022-11" db="UniProtKB">
        <authorList>
            <consortium name="WormBaseParasite"/>
        </authorList>
    </citation>
    <scope>IDENTIFICATION</scope>
</reference>
<sequence length="217" mass="24130">MKICTFICFIVFLDFFQFGESAFGIDISVSATVAQLQKFRSNNTFFIGRIFRSADLADPIGVGNIVKARQAGFDDVDGYIFPCSKSCKKSAVTQVTEALDGLEAQNAQVGTIWLDIEVPSSWPSDVTANRKFITDMVNTASNRGYNVGIYTGKSHWEGICGSSYQEYSNYPLWWTRFTGVADMTTKWENFGGWSSPTIHQYADTLTAYGLGYDPNVK</sequence>
<evidence type="ECO:0000313" key="2">
    <source>
        <dbReference type="WBParaSite" id="PS1159_v2.g13721.t1"/>
    </source>
</evidence>